<feature type="transmembrane region" description="Helical" evidence="1">
    <location>
        <begin position="71"/>
        <end position="91"/>
    </location>
</feature>
<dbReference type="AlphaFoldDB" id="A0A060SJX0"/>
<evidence type="ECO:0000313" key="3">
    <source>
        <dbReference type="Proteomes" id="UP000029665"/>
    </source>
</evidence>
<keyword evidence="1" id="KW-1133">Transmembrane helix</keyword>
<keyword evidence="3" id="KW-1185">Reference proteome</keyword>
<dbReference type="Proteomes" id="UP000029665">
    <property type="component" value="Unassembled WGS sequence"/>
</dbReference>
<proteinExistence type="predicted"/>
<gene>
    <name evidence="2" type="ORF">BN946_scf184979.g36</name>
</gene>
<sequence>MRNPTQVRYYTLAALIFDVAQIHSFSHFQPSLNTCVWMDAMIRVVGALSLWGVEIVMQLRIYALYRLSKRVAIVNAVLFVVSVAGFLWILVHNGLVRASVIAQAKSLPIPGCPVVHTGIEWAQWVPATIYEGILFGYALWKAGENFVARLRRADGKLVTRGWRPTLYSVVLSDNLLYFFFIACILTFNNLMVVGVTHIPWFSYGTGTSELTRTINLDETLQWNVAAGSSGAETFADLENVKESYEMKHAGDKSAVQIYEVSPAGLEGHPSDPPVNLMHTFSEDDSPHIAYAV</sequence>
<keyword evidence="1" id="KW-0812">Transmembrane</keyword>
<feature type="transmembrane region" description="Helical" evidence="1">
    <location>
        <begin position="175"/>
        <end position="195"/>
    </location>
</feature>
<evidence type="ECO:0000256" key="1">
    <source>
        <dbReference type="SAM" id="Phobius"/>
    </source>
</evidence>
<dbReference type="OrthoDB" id="2726828at2759"/>
<reference evidence="2" key="1">
    <citation type="submission" date="2014-01" db="EMBL/GenBank/DDBJ databases">
        <title>The genome of the white-rot fungus Pycnoporus cinnabarinus: a basidiomycete model with a versatile arsenal for lignocellulosic biomass breakdown.</title>
        <authorList>
            <person name="Levasseur A."/>
            <person name="Lomascolo A."/>
            <person name="Ruiz-Duenas F.J."/>
            <person name="Uzan E."/>
            <person name="Piumi F."/>
            <person name="Kues U."/>
            <person name="Ram A.F.J."/>
            <person name="Murat C."/>
            <person name="Haon M."/>
            <person name="Benoit I."/>
            <person name="Arfi Y."/>
            <person name="Chevret D."/>
            <person name="Drula E."/>
            <person name="Kwon M.J."/>
            <person name="Gouret P."/>
            <person name="Lesage-Meessen L."/>
            <person name="Lombard V."/>
            <person name="Mariette J."/>
            <person name="Noirot C."/>
            <person name="Park J."/>
            <person name="Patyshakuliyeva A."/>
            <person name="Wieneger R.A.B."/>
            <person name="Wosten H.A.B."/>
            <person name="Martin F."/>
            <person name="Coutinho P.M."/>
            <person name="de Vries R."/>
            <person name="Martinez A.T."/>
            <person name="Klopp C."/>
            <person name="Pontarotti P."/>
            <person name="Henrissat B."/>
            <person name="Record E."/>
        </authorList>
    </citation>
    <scope>NUCLEOTIDE SEQUENCE [LARGE SCALE GENOMIC DNA]</scope>
    <source>
        <strain evidence="2">BRFM137</strain>
    </source>
</reference>
<protein>
    <submittedName>
        <fullName evidence="2">Uncharacterized protein</fullName>
    </submittedName>
</protein>
<evidence type="ECO:0000313" key="2">
    <source>
        <dbReference type="EMBL" id="CDO74481.1"/>
    </source>
</evidence>
<dbReference type="HOGENOM" id="CLU_953561_0_0_1"/>
<name>A0A060SJX0_PYCCI</name>
<feature type="transmembrane region" description="Helical" evidence="1">
    <location>
        <begin position="7"/>
        <end position="28"/>
    </location>
</feature>
<organism evidence="2 3">
    <name type="scientific">Pycnoporus cinnabarinus</name>
    <name type="common">Cinnabar-red polypore</name>
    <name type="synonym">Trametes cinnabarina</name>
    <dbReference type="NCBI Taxonomy" id="5643"/>
    <lineage>
        <taxon>Eukaryota</taxon>
        <taxon>Fungi</taxon>
        <taxon>Dikarya</taxon>
        <taxon>Basidiomycota</taxon>
        <taxon>Agaricomycotina</taxon>
        <taxon>Agaricomycetes</taxon>
        <taxon>Polyporales</taxon>
        <taxon>Polyporaceae</taxon>
        <taxon>Trametes</taxon>
    </lineage>
</organism>
<accession>A0A060SJX0</accession>
<feature type="transmembrane region" description="Helical" evidence="1">
    <location>
        <begin position="40"/>
        <end position="59"/>
    </location>
</feature>
<comment type="caution">
    <text evidence="2">The sequence shown here is derived from an EMBL/GenBank/DDBJ whole genome shotgun (WGS) entry which is preliminary data.</text>
</comment>
<keyword evidence="1" id="KW-0472">Membrane</keyword>
<dbReference type="EMBL" id="CCBP010000174">
    <property type="protein sequence ID" value="CDO74481.1"/>
    <property type="molecule type" value="Genomic_DNA"/>
</dbReference>